<feature type="transmembrane region" description="Helical" evidence="2">
    <location>
        <begin position="224"/>
        <end position="241"/>
    </location>
</feature>
<keyword evidence="2" id="KW-1133">Transmembrane helix</keyword>
<name>A0A158IN61_9BURK</name>
<dbReference type="Proteomes" id="UP000054683">
    <property type="component" value="Unassembled WGS sequence"/>
</dbReference>
<feature type="transmembrane region" description="Helical" evidence="2">
    <location>
        <begin position="247"/>
        <end position="267"/>
    </location>
</feature>
<feature type="region of interest" description="Disordered" evidence="1">
    <location>
        <begin position="293"/>
        <end position="313"/>
    </location>
</feature>
<protein>
    <submittedName>
        <fullName evidence="3">Membrane protein</fullName>
    </submittedName>
</protein>
<organism evidence="3 4">
    <name type="scientific">Caballeronia udeis</name>
    <dbReference type="NCBI Taxonomy" id="1232866"/>
    <lineage>
        <taxon>Bacteria</taxon>
        <taxon>Pseudomonadati</taxon>
        <taxon>Pseudomonadota</taxon>
        <taxon>Betaproteobacteria</taxon>
        <taxon>Burkholderiales</taxon>
        <taxon>Burkholderiaceae</taxon>
        <taxon>Caballeronia</taxon>
    </lineage>
</organism>
<keyword evidence="2" id="KW-0812">Transmembrane</keyword>
<gene>
    <name evidence="3" type="ORF">AWB69_06307</name>
</gene>
<dbReference type="AlphaFoldDB" id="A0A158IN61"/>
<evidence type="ECO:0000313" key="4">
    <source>
        <dbReference type="Proteomes" id="UP000054683"/>
    </source>
</evidence>
<evidence type="ECO:0000313" key="3">
    <source>
        <dbReference type="EMBL" id="SAL57937.1"/>
    </source>
</evidence>
<proteinExistence type="predicted"/>
<feature type="compositionally biased region" description="Basic and acidic residues" evidence="1">
    <location>
        <begin position="299"/>
        <end position="308"/>
    </location>
</feature>
<evidence type="ECO:0000256" key="2">
    <source>
        <dbReference type="SAM" id="Phobius"/>
    </source>
</evidence>
<feature type="transmembrane region" description="Helical" evidence="2">
    <location>
        <begin position="139"/>
        <end position="161"/>
    </location>
</feature>
<feature type="transmembrane region" description="Helical" evidence="2">
    <location>
        <begin position="193"/>
        <end position="217"/>
    </location>
</feature>
<feature type="transmembrane region" description="Helical" evidence="2">
    <location>
        <begin position="114"/>
        <end position="133"/>
    </location>
</feature>
<feature type="transmembrane region" description="Helical" evidence="2">
    <location>
        <begin position="168"/>
        <end position="187"/>
    </location>
</feature>
<reference evidence="3 4" key="1">
    <citation type="submission" date="2016-01" db="EMBL/GenBank/DDBJ databases">
        <authorList>
            <person name="Oliw E.H."/>
        </authorList>
    </citation>
    <scope>NUCLEOTIDE SEQUENCE [LARGE SCALE GENOMIC DNA]</scope>
    <source>
        <strain evidence="3">LMG 27134</strain>
    </source>
</reference>
<evidence type="ECO:0000256" key="1">
    <source>
        <dbReference type="SAM" id="MobiDB-lite"/>
    </source>
</evidence>
<dbReference type="EMBL" id="FCOK02000055">
    <property type="protein sequence ID" value="SAL57937.1"/>
    <property type="molecule type" value="Genomic_DNA"/>
</dbReference>
<accession>A0A158IN61</accession>
<keyword evidence="2" id="KW-0472">Membrane</keyword>
<sequence length="365" mass="40572">MIRSVRGRCVWVTEYAQTASVEWHSSRTIIRSVRNFAYRTRDDCEPGYYDAVYELDSVRSVDLVVSRWAAEAIAHVFLSFGFQDGRYLAMGKAMVRLVLLLLGIDYLRTRARAIFWIGVVWLVAGFVVFVDGLDGASYFPITVFAWLFLAEGLATLAVAWTGVGGQRVLRYIKGFAVVGASILIFAGHHHGNFILSMIFGTLFLVDGLLQCVSAWLVRYRRWKVTISWGIVEILIAVFFYQPYPTHYVGTLPYCLGLFLLFGGLNLISLATRVRHLASNPALRSSRRSALLPDIDGPGDEPRFDRTEWDGPPADSEQALTVHVWTPTGSSKAPAQHHPVVDRYIAAVDVNGTISTGHAALESPEG</sequence>